<evidence type="ECO:0000256" key="2">
    <source>
        <dbReference type="ARBA" id="ARBA00022679"/>
    </source>
</evidence>
<evidence type="ECO:0000313" key="5">
    <source>
        <dbReference type="Proteomes" id="UP001187192"/>
    </source>
</evidence>
<dbReference type="Proteomes" id="UP001187192">
    <property type="component" value="Unassembled WGS sequence"/>
</dbReference>
<proteinExistence type="inferred from homology"/>
<dbReference type="EMBL" id="BTGU01000030">
    <property type="protein sequence ID" value="GMN49139.1"/>
    <property type="molecule type" value="Genomic_DNA"/>
</dbReference>
<protein>
    <submittedName>
        <fullName evidence="4">Uncharacterized protein</fullName>
    </submittedName>
</protein>
<name>A0AA88A412_FICCA</name>
<accession>A0AA88A412</accession>
<dbReference type="AlphaFoldDB" id="A0AA88A412"/>
<keyword evidence="3" id="KW-0012">Acyltransferase</keyword>
<dbReference type="PANTHER" id="PTHR31623:SF79">
    <property type="entry name" value="SALUTARIDINOL 7-O-ACETYLTRANSFERASE"/>
    <property type="match status" value="1"/>
</dbReference>
<dbReference type="InterPro" id="IPR023213">
    <property type="entry name" value="CAT-like_dom_sf"/>
</dbReference>
<dbReference type="PANTHER" id="PTHR31623">
    <property type="entry name" value="F21J9.9"/>
    <property type="match status" value="1"/>
</dbReference>
<comment type="caution">
    <text evidence="4">The sequence shown here is derived from an EMBL/GenBank/DDBJ whole genome shotgun (WGS) entry which is preliminary data.</text>
</comment>
<organism evidence="4 5">
    <name type="scientific">Ficus carica</name>
    <name type="common">Common fig</name>
    <dbReference type="NCBI Taxonomy" id="3494"/>
    <lineage>
        <taxon>Eukaryota</taxon>
        <taxon>Viridiplantae</taxon>
        <taxon>Streptophyta</taxon>
        <taxon>Embryophyta</taxon>
        <taxon>Tracheophyta</taxon>
        <taxon>Spermatophyta</taxon>
        <taxon>Magnoliopsida</taxon>
        <taxon>eudicotyledons</taxon>
        <taxon>Gunneridae</taxon>
        <taxon>Pentapetalae</taxon>
        <taxon>rosids</taxon>
        <taxon>fabids</taxon>
        <taxon>Rosales</taxon>
        <taxon>Moraceae</taxon>
        <taxon>Ficeae</taxon>
        <taxon>Ficus</taxon>
    </lineage>
</organism>
<sequence>MVKIEIFSEEIIKPSSSDNLKLYKLSLLDQLAPFFYVPVVLFYSAPDDQIDILKKLKKSLSETLAKFYPLAGRIHDDSYVEVFENDGVLFVEARVNVQLSEILETPEIGLVQKLLPLDSYGRKTGGNEGVRAMAVQLNVFECGGIAIGICISHKIADGTTLSSFLKAWAEITTSFSGGDRIDDHDGVKDITDPFLDSASVFPPREIHVQSPRNMIKRGKIVTRRFVFDKSSLEKLKVKAATDDCSPTRVEAVTALICRTAMNSSNGRSAEKSSRPSPSMVISHVVNLRSRMDPPLPENSLGNIWRCAETQIVEEESKKQEMHDLVVQMRKAIRKMDKDYVERLRSEDGFVQAFKSLKEASVLVSEGVVPFYKFSSWVRFPIYETDFGWGKPIWACITSVPIKDVVILMSNRFGDGIEAWVNLEVDDMTRFKRDEELLVFASQASC</sequence>
<comment type="similarity">
    <text evidence="1">Belongs to the plant acyltransferase family.</text>
</comment>
<evidence type="ECO:0000256" key="3">
    <source>
        <dbReference type="ARBA" id="ARBA00023315"/>
    </source>
</evidence>
<reference evidence="4" key="1">
    <citation type="submission" date="2023-07" db="EMBL/GenBank/DDBJ databases">
        <title>draft genome sequence of fig (Ficus carica).</title>
        <authorList>
            <person name="Takahashi T."/>
            <person name="Nishimura K."/>
        </authorList>
    </citation>
    <scope>NUCLEOTIDE SEQUENCE</scope>
</reference>
<evidence type="ECO:0000256" key="1">
    <source>
        <dbReference type="ARBA" id="ARBA00009861"/>
    </source>
</evidence>
<keyword evidence="5" id="KW-1185">Reference proteome</keyword>
<keyword evidence="2" id="KW-0808">Transferase</keyword>
<dbReference type="GO" id="GO:0016746">
    <property type="term" value="F:acyltransferase activity"/>
    <property type="evidence" value="ECO:0007669"/>
    <property type="project" value="UniProtKB-KW"/>
</dbReference>
<gene>
    <name evidence="4" type="ORF">TIFTF001_018298</name>
</gene>
<dbReference type="Pfam" id="PF02458">
    <property type="entry name" value="Transferase"/>
    <property type="match status" value="1"/>
</dbReference>
<evidence type="ECO:0000313" key="4">
    <source>
        <dbReference type="EMBL" id="GMN49139.1"/>
    </source>
</evidence>
<dbReference type="Gene3D" id="3.30.559.10">
    <property type="entry name" value="Chloramphenicol acetyltransferase-like domain"/>
    <property type="match status" value="2"/>
</dbReference>